<name>A0A1L8TYK2_ENTGA</name>
<evidence type="ECO:0000313" key="6">
    <source>
        <dbReference type="EMBL" id="STD81941.1"/>
    </source>
</evidence>
<dbReference type="RefSeq" id="WP_003126374.1">
    <property type="nucleotide sequence ID" value="NZ_BSYC01000001.1"/>
</dbReference>
<dbReference type="Proteomes" id="UP000516696">
    <property type="component" value="Chromosome"/>
</dbReference>
<dbReference type="EMBL" id="CP050485">
    <property type="protein sequence ID" value="QOG27707.1"/>
    <property type="molecule type" value="Genomic_DNA"/>
</dbReference>
<sequence length="138" mass="16174">MYQNYQSKKKSILMVILLTIITCGIYSLFWLYQTTQDLTEYSEDYRLTPGMSVLLTIITCGLYQIYWWYRIADIFITAQEKTKFPRINDNKVLFVVLAIFGLDIINMAILQSDMNQVWESADSASQSVTQDTDDWTDY</sequence>
<evidence type="ECO:0000313" key="8">
    <source>
        <dbReference type="Proteomes" id="UP000516696"/>
    </source>
</evidence>
<dbReference type="EMBL" id="JASUBT010000002">
    <property type="protein sequence ID" value="MDL4935031.1"/>
    <property type="molecule type" value="Genomic_DNA"/>
</dbReference>
<dbReference type="Pfam" id="PF14018">
    <property type="entry name" value="DUF4234"/>
    <property type="match status" value="1"/>
</dbReference>
<feature type="domain" description="DUF4234" evidence="2">
    <location>
        <begin position="11"/>
        <end position="54"/>
    </location>
</feature>
<reference evidence="4 10" key="4">
    <citation type="submission" date="2023-06" db="EMBL/GenBank/DDBJ databases">
        <title>Acute promotion of culturable opportunistic pathogens and persistent increase of antibiotic resistance following antibiotic exposure in mouse gut microbiota.</title>
        <authorList>
            <person name="Li L."/>
            <person name="Wang B."/>
            <person name="Sun Y."/>
            <person name="Wang M."/>
            <person name="Xu H."/>
        </authorList>
    </citation>
    <scope>NUCLEOTIDE SEQUENCE [LARGE SCALE GENOMIC DNA]</scope>
    <source>
        <strain evidence="4 10">CRI2_2</strain>
    </source>
</reference>
<dbReference type="AlphaFoldDB" id="A0A1L8TYK2"/>
<gene>
    <name evidence="5" type="ORF">EGM181_10780</name>
    <name evidence="3" type="ORF">HWH42_15120</name>
    <name evidence="6" type="ORF">NCTC12360_00359</name>
    <name evidence="4" type="ORF">QRX88_04745</name>
</gene>
<accession>A0A1L8TYK2</accession>
<reference evidence="5 8" key="2">
    <citation type="submission" date="2020-03" db="EMBL/GenBank/DDBJ databases">
        <title>Characterization of ganglioside-mimicking enterococci.</title>
        <authorList>
            <person name="Patry R.T."/>
            <person name="Nothaft H."/>
            <person name="Bridger R."/>
            <person name="Shajahan A."/>
            <person name="Huynh S."/>
            <person name="Sanchez S."/>
            <person name="Azadi P."/>
            <person name="Cooper K."/>
            <person name="Miller W.G."/>
            <person name="Parker C.T."/>
            <person name="Wells L."/>
            <person name="Szymanski C.M."/>
        </authorList>
    </citation>
    <scope>NUCLEOTIDE SEQUENCE [LARGE SCALE GENOMIC DNA]</scope>
    <source>
        <strain evidence="5 8">EGM181</strain>
    </source>
</reference>
<dbReference type="EMBL" id="UFYW01000001">
    <property type="protein sequence ID" value="STD81941.1"/>
    <property type="molecule type" value="Genomic_DNA"/>
</dbReference>
<feature type="transmembrane region" description="Helical" evidence="1">
    <location>
        <begin position="52"/>
        <end position="71"/>
    </location>
</feature>
<evidence type="ECO:0000313" key="7">
    <source>
        <dbReference type="Proteomes" id="UP000254807"/>
    </source>
</evidence>
<dbReference type="InterPro" id="IPR025328">
    <property type="entry name" value="DUF4234"/>
</dbReference>
<evidence type="ECO:0000313" key="5">
    <source>
        <dbReference type="EMBL" id="QOG27707.1"/>
    </source>
</evidence>
<dbReference type="Proteomes" id="UP001241571">
    <property type="component" value="Unassembled WGS sequence"/>
</dbReference>
<keyword evidence="7" id="KW-1185">Reference proteome</keyword>
<reference evidence="6 7" key="1">
    <citation type="submission" date="2018-06" db="EMBL/GenBank/DDBJ databases">
        <authorList>
            <consortium name="Pathogen Informatics"/>
            <person name="Doyle S."/>
        </authorList>
    </citation>
    <scope>NUCLEOTIDE SEQUENCE [LARGE SCALE GENOMIC DNA]</scope>
    <source>
        <strain evidence="6 7">NCTC12360</strain>
    </source>
</reference>
<dbReference type="GeneID" id="93224485"/>
<evidence type="ECO:0000313" key="3">
    <source>
        <dbReference type="EMBL" id="MBA0973899.1"/>
    </source>
</evidence>
<keyword evidence="1" id="KW-0812">Transmembrane</keyword>
<evidence type="ECO:0000259" key="2">
    <source>
        <dbReference type="Pfam" id="PF14018"/>
    </source>
</evidence>
<dbReference type="Proteomes" id="UP000571857">
    <property type="component" value="Unassembled WGS sequence"/>
</dbReference>
<evidence type="ECO:0000313" key="4">
    <source>
        <dbReference type="EMBL" id="MDL4935031.1"/>
    </source>
</evidence>
<proteinExistence type="predicted"/>
<evidence type="ECO:0000313" key="9">
    <source>
        <dbReference type="Proteomes" id="UP000571857"/>
    </source>
</evidence>
<organism evidence="4 10">
    <name type="scientific">Enterococcus gallinarum</name>
    <dbReference type="NCBI Taxonomy" id="1353"/>
    <lineage>
        <taxon>Bacteria</taxon>
        <taxon>Bacillati</taxon>
        <taxon>Bacillota</taxon>
        <taxon>Bacilli</taxon>
        <taxon>Lactobacillales</taxon>
        <taxon>Enterococcaceae</taxon>
        <taxon>Enterococcus</taxon>
    </lineage>
</organism>
<keyword evidence="1" id="KW-0472">Membrane</keyword>
<dbReference type="EMBL" id="JABXJK010000078">
    <property type="protein sequence ID" value="MBA0973899.1"/>
    <property type="molecule type" value="Genomic_DNA"/>
</dbReference>
<feature type="transmembrane region" description="Helical" evidence="1">
    <location>
        <begin position="92"/>
        <end position="110"/>
    </location>
</feature>
<evidence type="ECO:0000256" key="1">
    <source>
        <dbReference type="SAM" id="Phobius"/>
    </source>
</evidence>
<dbReference type="OrthoDB" id="192868at2"/>
<reference evidence="3 9" key="3">
    <citation type="submission" date="2020-06" db="EMBL/GenBank/DDBJ databases">
        <title>Crossreactivity between MHC class I-restricted antigens from cancer cells and an enterococcal bacteriophage.</title>
        <authorList>
            <person name="Fluckiger A."/>
            <person name="Daillere R."/>
            <person name="Sassi M."/>
            <person name="Cattoir V."/>
            <person name="Kroemer G."/>
            <person name="Zitvogel L."/>
        </authorList>
    </citation>
    <scope>NUCLEOTIDE SEQUENCE [LARGE SCALE GENOMIC DNA]</scope>
    <source>
        <strain evidence="3 9">EG4</strain>
    </source>
</reference>
<protein>
    <submittedName>
        <fullName evidence="4">DUF4234 domain-containing protein</fullName>
    </submittedName>
</protein>
<keyword evidence="1" id="KW-1133">Transmembrane helix</keyword>
<dbReference type="Proteomes" id="UP000254807">
    <property type="component" value="Unassembled WGS sequence"/>
</dbReference>
<feature type="transmembrane region" description="Helical" evidence="1">
    <location>
        <begin position="12"/>
        <end position="32"/>
    </location>
</feature>
<evidence type="ECO:0000313" key="10">
    <source>
        <dbReference type="Proteomes" id="UP001241571"/>
    </source>
</evidence>